<dbReference type="RefSeq" id="WP_355085611.1">
    <property type="nucleotide sequence ID" value="NZ_JBEXKW010000017.1"/>
</dbReference>
<dbReference type="Pfam" id="PF00132">
    <property type="entry name" value="Hexapep"/>
    <property type="match status" value="1"/>
</dbReference>
<evidence type="ECO:0000313" key="2">
    <source>
        <dbReference type="Proteomes" id="UP001551695"/>
    </source>
</evidence>
<dbReference type="InterPro" id="IPR001451">
    <property type="entry name" value="Hexapep"/>
</dbReference>
<gene>
    <name evidence="1" type="ORF">AB0I48_02555</name>
</gene>
<dbReference type="Proteomes" id="UP001551695">
    <property type="component" value="Unassembled WGS sequence"/>
</dbReference>
<accession>A0ABV3FLY3</accession>
<organism evidence="1 2">
    <name type="scientific">Nocardia aurea</name>
    <dbReference type="NCBI Taxonomy" id="2144174"/>
    <lineage>
        <taxon>Bacteria</taxon>
        <taxon>Bacillati</taxon>
        <taxon>Actinomycetota</taxon>
        <taxon>Actinomycetes</taxon>
        <taxon>Mycobacteriales</taxon>
        <taxon>Nocardiaceae</taxon>
        <taxon>Nocardia</taxon>
    </lineage>
</organism>
<dbReference type="Gene3D" id="2.160.10.10">
    <property type="entry name" value="Hexapeptide repeat proteins"/>
    <property type="match status" value="1"/>
</dbReference>
<dbReference type="InterPro" id="IPR050484">
    <property type="entry name" value="Transf_Hexapept/Carb_Anhydrase"/>
</dbReference>
<dbReference type="InterPro" id="IPR047324">
    <property type="entry name" value="LbH_gamma_CA-like"/>
</dbReference>
<dbReference type="EMBL" id="JBFAKC010000001">
    <property type="protein sequence ID" value="MEV0706422.1"/>
    <property type="molecule type" value="Genomic_DNA"/>
</dbReference>
<name>A0ABV3FLY3_9NOCA</name>
<dbReference type="CDD" id="cd04645">
    <property type="entry name" value="LbH_gamma_CA_like"/>
    <property type="match status" value="1"/>
</dbReference>
<reference evidence="1 2" key="1">
    <citation type="submission" date="2024-06" db="EMBL/GenBank/DDBJ databases">
        <title>The Natural Products Discovery Center: Release of the First 8490 Sequenced Strains for Exploring Actinobacteria Biosynthetic Diversity.</title>
        <authorList>
            <person name="Kalkreuter E."/>
            <person name="Kautsar S.A."/>
            <person name="Yang D."/>
            <person name="Bader C.D."/>
            <person name="Teijaro C.N."/>
            <person name="Fluegel L."/>
            <person name="Davis C.M."/>
            <person name="Simpson J.R."/>
            <person name="Lauterbach L."/>
            <person name="Steele A.D."/>
            <person name="Gui C."/>
            <person name="Meng S."/>
            <person name="Li G."/>
            <person name="Viehrig K."/>
            <person name="Ye F."/>
            <person name="Su P."/>
            <person name="Kiefer A.F."/>
            <person name="Nichols A."/>
            <person name="Cepeda A.J."/>
            <person name="Yan W."/>
            <person name="Fan B."/>
            <person name="Jiang Y."/>
            <person name="Adhikari A."/>
            <person name="Zheng C.-J."/>
            <person name="Schuster L."/>
            <person name="Cowan T.M."/>
            <person name="Smanski M.J."/>
            <person name="Chevrette M.G."/>
            <person name="De Carvalho L.P.S."/>
            <person name="Shen B."/>
        </authorList>
    </citation>
    <scope>NUCLEOTIDE SEQUENCE [LARGE SCALE GENOMIC DNA]</scope>
    <source>
        <strain evidence="1 2">NPDC050403</strain>
    </source>
</reference>
<proteinExistence type="predicted"/>
<dbReference type="PANTHER" id="PTHR13061:SF29">
    <property type="entry name" value="GAMMA CARBONIC ANHYDRASE-LIKE 1, MITOCHONDRIAL-RELATED"/>
    <property type="match status" value="1"/>
</dbReference>
<comment type="caution">
    <text evidence="1">The sequence shown here is derived from an EMBL/GenBank/DDBJ whole genome shotgun (WGS) entry which is preliminary data.</text>
</comment>
<protein>
    <submittedName>
        <fullName evidence="1">Gamma carbonic anhydrase family protein</fullName>
    </submittedName>
</protein>
<keyword evidence="2" id="KW-1185">Reference proteome</keyword>
<dbReference type="InterPro" id="IPR011004">
    <property type="entry name" value="Trimer_LpxA-like_sf"/>
</dbReference>
<sequence length="171" mass="17411">MMIEFGGVAPDIDDSSWIAPTATVIGRVTLGAEVSVWYGAVLRADLEDITIGPATNIQDGCVLHADPGFPLTVGTGVSVGHNAILHGCTVGDNVLVGMGATVLNGAVIGEGSLIAANALIPEGAQIPPGSLVAGVPGKVRRELSDGERDGLRLNSAVYVHNMAGHRDAKIL</sequence>
<dbReference type="SUPFAM" id="SSF51161">
    <property type="entry name" value="Trimeric LpxA-like enzymes"/>
    <property type="match status" value="1"/>
</dbReference>
<dbReference type="PANTHER" id="PTHR13061">
    <property type="entry name" value="DYNACTIN SUBUNIT P25"/>
    <property type="match status" value="1"/>
</dbReference>
<evidence type="ECO:0000313" key="1">
    <source>
        <dbReference type="EMBL" id="MEV0706422.1"/>
    </source>
</evidence>